<dbReference type="Gene3D" id="3.40.50.720">
    <property type="entry name" value="NAD(P)-binding Rossmann-like Domain"/>
    <property type="match status" value="1"/>
</dbReference>
<comment type="caution">
    <text evidence="7">The sequence shown here is derived from an EMBL/GenBank/DDBJ whole genome shotgun (WGS) entry which is preliminary data.</text>
</comment>
<dbReference type="Pfam" id="PF13380">
    <property type="entry name" value="CoA_binding_2"/>
    <property type="match status" value="1"/>
</dbReference>
<dbReference type="SUPFAM" id="SSF51735">
    <property type="entry name" value="NAD(P)-binding Rossmann-fold domains"/>
    <property type="match status" value="1"/>
</dbReference>
<dbReference type="InterPro" id="IPR032875">
    <property type="entry name" value="Succ_CoA_lig_flav_dom"/>
</dbReference>
<evidence type="ECO:0000313" key="7">
    <source>
        <dbReference type="EMBL" id="MCI0125824.1"/>
    </source>
</evidence>
<feature type="region of interest" description="Disordered" evidence="5">
    <location>
        <begin position="888"/>
        <end position="908"/>
    </location>
</feature>
<evidence type="ECO:0000256" key="3">
    <source>
        <dbReference type="ARBA" id="ARBA00022741"/>
    </source>
</evidence>
<keyword evidence="2 7" id="KW-0436">Ligase</keyword>
<dbReference type="InterPro" id="IPR036291">
    <property type="entry name" value="NAD(P)-bd_dom_sf"/>
</dbReference>
<reference evidence="7" key="1">
    <citation type="submission" date="2022-03" db="EMBL/GenBank/DDBJ databases">
        <title>The complete genome sequence of a Methyloterrigena soli.</title>
        <authorList>
            <person name="Zi Z."/>
        </authorList>
    </citation>
    <scope>NUCLEOTIDE SEQUENCE</scope>
    <source>
        <strain evidence="7">M48</strain>
    </source>
</reference>
<dbReference type="Gene3D" id="3.30.470.20">
    <property type="entry name" value="ATP-grasp fold, B domain"/>
    <property type="match status" value="1"/>
</dbReference>
<dbReference type="GO" id="GO:0043758">
    <property type="term" value="F:acetate-CoA ligase (ADP-forming) activity"/>
    <property type="evidence" value="ECO:0007669"/>
    <property type="project" value="InterPro"/>
</dbReference>
<dbReference type="InterPro" id="IPR043938">
    <property type="entry name" value="Ligase_CoA_dom"/>
</dbReference>
<evidence type="ECO:0000256" key="4">
    <source>
        <dbReference type="ARBA" id="ARBA00022840"/>
    </source>
</evidence>
<dbReference type="Gene3D" id="3.40.630.30">
    <property type="match status" value="1"/>
</dbReference>
<dbReference type="EMBL" id="JALAZD010000001">
    <property type="protein sequence ID" value="MCI0125824.1"/>
    <property type="molecule type" value="Genomic_DNA"/>
</dbReference>
<dbReference type="RefSeq" id="WP_281734936.1">
    <property type="nucleotide sequence ID" value="NZ_JAKETQ010000001.1"/>
</dbReference>
<dbReference type="SMART" id="SM00881">
    <property type="entry name" value="CoA_binding"/>
    <property type="match status" value="1"/>
</dbReference>
<dbReference type="Pfam" id="PF13549">
    <property type="entry name" value="ATP-grasp_5"/>
    <property type="match status" value="1"/>
</dbReference>
<dbReference type="Pfam" id="PF13607">
    <property type="entry name" value="Succ_CoA_lig"/>
    <property type="match status" value="1"/>
</dbReference>
<dbReference type="GO" id="GO:0006099">
    <property type="term" value="P:tricarboxylic acid cycle"/>
    <property type="evidence" value="ECO:0007669"/>
    <property type="project" value="UniProtKB-KW"/>
</dbReference>
<keyword evidence="4" id="KW-0067">ATP-binding</keyword>
<keyword evidence="3" id="KW-0547">Nucleotide-binding</keyword>
<evidence type="ECO:0000256" key="1">
    <source>
        <dbReference type="ARBA" id="ARBA00022532"/>
    </source>
</evidence>
<dbReference type="SUPFAM" id="SSF52210">
    <property type="entry name" value="Succinyl-CoA synthetase domains"/>
    <property type="match status" value="2"/>
</dbReference>
<dbReference type="AlphaFoldDB" id="A0AA41QJM2"/>
<evidence type="ECO:0000256" key="2">
    <source>
        <dbReference type="ARBA" id="ARBA00022598"/>
    </source>
</evidence>
<sequence>MTIRNLAGTLRPASIAIVGASNREGELGRVVTENIISGGYSGAIYPVSPDYDQVLGFQCYQQVADLPQAPELAILAIPARDTPAAVSELGERGVPAAVVLAGGFDDDLREQLCDAARPFGLRLIGPNTIGLLAPQVRLNASFAHIAPEPGRLGLISQSGAIISSIIDWAAAERIGFSQIFSLGDTVDVDAGDCLNLLAEDARTSAILLYLESVTAPRKFMSAARAAAQIKPVIAIKAGRHDPTTQLTQLRTGVASGEDRVIEAAFRRAGIIRVDKLEDLFAAAEIRARFQPLDRGRTAIITNGGGAGILAVDHLLERGCEMASLSPHTLAALDTVLPAAWSGCNPVDILGDAPPERYKTAVEIIASDPGVDALLVMNTPTALASSTDAARAVASLAQEGMVRGKPVLACWLGKFTAEHARTMFKASGIASIETPAAAAEAVELLTRWSTLRHLVERVPENAVQFRTDRVVAARTFRKVAESGRHALSEAEAKAVIAAYGIPVPEMQVAADENEVEHWAAEMLGRYKALAIKLHSHTIFYKSELGGVVLGVESATAAREAARAIRTRLREHGRDAEIEGFSIQPMIRRPHARELMVGLRADPVFGPTALFGSGGLAADVVDDMAVGLVPLDEVLAGDLIEQTRISRQLGSYANVPPADRLAIERTLMGLSQLAIDFPCVTGARINPLLADEHGVIALDANIEIDPARIDERGPGACLAIRPYPSGWEVRAAVRDRAFVIRPMRPVDAALYSAFMARMDAEDLRLRFLAPTQQLSRDMLVSFTQLDYDREIAFVALEEPAGEMAGVVRYSADPDHERAEFGIIVRSDLKGFGLGKILLGRLIAYARADGLRWLDGVVLRENAGMLGLARRFGFASQPGPEDSTLSRISLALDGAPPLDPPVENRLKTTAP</sequence>
<dbReference type="Pfam" id="PF19045">
    <property type="entry name" value="Ligase_CoA_2"/>
    <property type="match status" value="1"/>
</dbReference>
<dbReference type="GO" id="GO:0016747">
    <property type="term" value="F:acyltransferase activity, transferring groups other than amino-acyl groups"/>
    <property type="evidence" value="ECO:0007669"/>
    <property type="project" value="InterPro"/>
</dbReference>
<dbReference type="InterPro" id="IPR003781">
    <property type="entry name" value="CoA-bd"/>
</dbReference>
<dbReference type="Gene3D" id="3.40.50.261">
    <property type="entry name" value="Succinyl-CoA synthetase domains"/>
    <property type="match status" value="2"/>
</dbReference>
<keyword evidence="8" id="KW-1185">Reference proteome</keyword>
<proteinExistence type="predicted"/>
<evidence type="ECO:0000259" key="6">
    <source>
        <dbReference type="PROSITE" id="PS51186"/>
    </source>
</evidence>
<dbReference type="InterPro" id="IPR013815">
    <property type="entry name" value="ATP_grasp_subdomain_1"/>
</dbReference>
<dbReference type="PANTHER" id="PTHR43334:SF1">
    <property type="entry name" value="3-HYDROXYPROPIONATE--COA LIGASE [ADP-FORMING]"/>
    <property type="match status" value="1"/>
</dbReference>
<dbReference type="GO" id="GO:0005524">
    <property type="term" value="F:ATP binding"/>
    <property type="evidence" value="ECO:0007669"/>
    <property type="project" value="UniProtKB-KW"/>
</dbReference>
<dbReference type="InterPro" id="IPR016181">
    <property type="entry name" value="Acyl_CoA_acyltransferase"/>
</dbReference>
<feature type="compositionally biased region" description="Basic and acidic residues" evidence="5">
    <location>
        <begin position="899"/>
        <end position="908"/>
    </location>
</feature>
<gene>
    <name evidence="7" type="ORF">ML536_03175</name>
</gene>
<evidence type="ECO:0000313" key="8">
    <source>
        <dbReference type="Proteomes" id="UP001156140"/>
    </source>
</evidence>
<dbReference type="SUPFAM" id="SSF56059">
    <property type="entry name" value="Glutathione synthetase ATP-binding domain-like"/>
    <property type="match status" value="1"/>
</dbReference>
<evidence type="ECO:0000256" key="5">
    <source>
        <dbReference type="SAM" id="MobiDB-lite"/>
    </source>
</evidence>
<dbReference type="Proteomes" id="UP001156140">
    <property type="component" value="Unassembled WGS sequence"/>
</dbReference>
<dbReference type="PROSITE" id="PS51186">
    <property type="entry name" value="GNAT"/>
    <property type="match status" value="1"/>
</dbReference>
<dbReference type="InterPro" id="IPR016102">
    <property type="entry name" value="Succinyl-CoA_synth-like"/>
</dbReference>
<dbReference type="Pfam" id="PF00583">
    <property type="entry name" value="Acetyltransf_1"/>
    <property type="match status" value="1"/>
</dbReference>
<organism evidence="7 8">
    <name type="scientific">Paradevosia shaoguanensis</name>
    <dbReference type="NCBI Taxonomy" id="1335043"/>
    <lineage>
        <taxon>Bacteria</taxon>
        <taxon>Pseudomonadati</taxon>
        <taxon>Pseudomonadota</taxon>
        <taxon>Alphaproteobacteria</taxon>
        <taxon>Hyphomicrobiales</taxon>
        <taxon>Devosiaceae</taxon>
        <taxon>Paradevosia</taxon>
    </lineage>
</organism>
<dbReference type="Gene3D" id="3.30.1490.20">
    <property type="entry name" value="ATP-grasp fold, A domain"/>
    <property type="match status" value="1"/>
</dbReference>
<dbReference type="InterPro" id="IPR051538">
    <property type="entry name" value="Acyl-CoA_Synth/Transferase"/>
</dbReference>
<protein>
    <submittedName>
        <fullName evidence="7">Bifunctional acetate--CoA ligase family protein/GNAT family N-acetyltransferase</fullName>
    </submittedName>
</protein>
<dbReference type="InterPro" id="IPR000182">
    <property type="entry name" value="GNAT_dom"/>
</dbReference>
<dbReference type="PANTHER" id="PTHR43334">
    <property type="entry name" value="ACETATE--COA LIGASE [ADP-FORMING]"/>
    <property type="match status" value="1"/>
</dbReference>
<accession>A0AA41QJM2</accession>
<keyword evidence="1" id="KW-0816">Tricarboxylic acid cycle</keyword>
<dbReference type="SUPFAM" id="SSF55729">
    <property type="entry name" value="Acyl-CoA N-acyltransferases (Nat)"/>
    <property type="match status" value="1"/>
</dbReference>
<feature type="domain" description="N-acetyltransferase" evidence="6">
    <location>
        <begin position="736"/>
        <end position="896"/>
    </location>
</feature>
<name>A0AA41QJM2_9HYPH</name>